<name>A0A5A9PSD5_9TELE</name>
<dbReference type="Proteomes" id="UP000324632">
    <property type="component" value="Chromosome 2"/>
</dbReference>
<keyword evidence="3" id="KW-1185">Reference proteome</keyword>
<protein>
    <submittedName>
        <fullName evidence="2">Uncharacterized protein</fullName>
    </submittedName>
</protein>
<dbReference type="EMBL" id="SOYY01000002">
    <property type="protein sequence ID" value="KAA0724655.1"/>
    <property type="molecule type" value="Genomic_DNA"/>
</dbReference>
<evidence type="ECO:0000313" key="2">
    <source>
        <dbReference type="EMBL" id="KAA0724655.1"/>
    </source>
</evidence>
<evidence type="ECO:0000313" key="3">
    <source>
        <dbReference type="Proteomes" id="UP000324632"/>
    </source>
</evidence>
<reference evidence="2 3" key="1">
    <citation type="journal article" date="2019" name="Mol. Ecol. Resour.">
        <title>Chromosome-level genome assembly of Triplophysa tibetana, a fish adapted to the harsh high-altitude environment of the Tibetan Plateau.</title>
        <authorList>
            <person name="Yang X."/>
            <person name="Liu H."/>
            <person name="Ma Z."/>
            <person name="Zou Y."/>
            <person name="Zou M."/>
            <person name="Mao Y."/>
            <person name="Li X."/>
            <person name="Wang H."/>
            <person name="Chen T."/>
            <person name="Wang W."/>
            <person name="Yang R."/>
        </authorList>
    </citation>
    <scope>NUCLEOTIDE SEQUENCE [LARGE SCALE GENOMIC DNA]</scope>
    <source>
        <strain evidence="2">TTIB1903HZAU</strain>
        <tissue evidence="2">Muscle</tissue>
    </source>
</reference>
<proteinExistence type="predicted"/>
<accession>A0A5A9PSD5</accession>
<feature type="region of interest" description="Disordered" evidence="1">
    <location>
        <begin position="77"/>
        <end position="98"/>
    </location>
</feature>
<gene>
    <name evidence="2" type="ORF">E1301_Tti015308</name>
</gene>
<evidence type="ECO:0000256" key="1">
    <source>
        <dbReference type="SAM" id="MobiDB-lite"/>
    </source>
</evidence>
<sequence length="98" mass="11207">MSLSEKDRVTRFAKLLEDGGIDSLTDFQNFETIKVEASKQDILEDTCVFLRCSVKLTHPEMSCRIKLTKNNADRILSKGQEQSLERRRPPPVLISARL</sequence>
<dbReference type="AlphaFoldDB" id="A0A5A9PSD5"/>
<comment type="caution">
    <text evidence="2">The sequence shown here is derived from an EMBL/GenBank/DDBJ whole genome shotgun (WGS) entry which is preliminary data.</text>
</comment>
<organism evidence="2 3">
    <name type="scientific">Triplophysa tibetana</name>
    <dbReference type="NCBI Taxonomy" id="1572043"/>
    <lineage>
        <taxon>Eukaryota</taxon>
        <taxon>Metazoa</taxon>
        <taxon>Chordata</taxon>
        <taxon>Craniata</taxon>
        <taxon>Vertebrata</taxon>
        <taxon>Euteleostomi</taxon>
        <taxon>Actinopterygii</taxon>
        <taxon>Neopterygii</taxon>
        <taxon>Teleostei</taxon>
        <taxon>Ostariophysi</taxon>
        <taxon>Cypriniformes</taxon>
        <taxon>Nemacheilidae</taxon>
        <taxon>Triplophysa</taxon>
    </lineage>
</organism>